<dbReference type="Gene3D" id="3.40.50.150">
    <property type="entry name" value="Vaccinia Virus protein VP39"/>
    <property type="match status" value="1"/>
</dbReference>
<name>A0ABY1QFM6_9BACT</name>
<accession>A0ABY1QFM6</accession>
<evidence type="ECO:0000259" key="1">
    <source>
        <dbReference type="Pfam" id="PF13649"/>
    </source>
</evidence>
<dbReference type="SUPFAM" id="SSF53335">
    <property type="entry name" value="S-adenosyl-L-methionine-dependent methyltransferases"/>
    <property type="match status" value="1"/>
</dbReference>
<evidence type="ECO:0000313" key="2">
    <source>
        <dbReference type="EMBL" id="SMP67021.1"/>
    </source>
</evidence>
<feature type="domain" description="Methyltransferase" evidence="1">
    <location>
        <begin position="78"/>
        <end position="177"/>
    </location>
</feature>
<sequence>MTIGPGKPDNLNEVEPMNHVIELNRSEPINRTAFARRAWFVVKAWLQDPLNVATICPSSPFLTEHLANRDCVQQAERIIELGPGAGGTTQALLSNMRHDAEMLAVEVTEAFAEALDAINDPRLKVAIADASDLVDLVTDHNLGQADVVISGIPFSSIPEPVARKITQSIYEVLRPGGVFIAYQLRSDVTDYARPLFGPAKTESIPINLPPLTAFVWTKVCGPPQGDDHGSDNNGSR</sequence>
<comment type="caution">
    <text evidence="2">The sequence shown here is derived from an EMBL/GenBank/DDBJ whole genome shotgun (WGS) entry which is preliminary data.</text>
</comment>
<dbReference type="EMBL" id="FXUG01000010">
    <property type="protein sequence ID" value="SMP67021.1"/>
    <property type="molecule type" value="Genomic_DNA"/>
</dbReference>
<keyword evidence="3" id="KW-1185">Reference proteome</keyword>
<dbReference type="Proteomes" id="UP001158067">
    <property type="component" value="Unassembled WGS sequence"/>
</dbReference>
<dbReference type="InterPro" id="IPR041698">
    <property type="entry name" value="Methyltransf_25"/>
</dbReference>
<dbReference type="Pfam" id="PF13649">
    <property type="entry name" value="Methyltransf_25"/>
    <property type="match status" value="1"/>
</dbReference>
<gene>
    <name evidence="2" type="ORF">SAMN06265222_11084</name>
</gene>
<reference evidence="2 3" key="1">
    <citation type="submission" date="2017-05" db="EMBL/GenBank/DDBJ databases">
        <authorList>
            <person name="Varghese N."/>
            <person name="Submissions S."/>
        </authorList>
    </citation>
    <scope>NUCLEOTIDE SEQUENCE [LARGE SCALE GENOMIC DNA]</scope>
    <source>
        <strain evidence="2 3">DSM 25457</strain>
    </source>
</reference>
<proteinExistence type="predicted"/>
<dbReference type="InterPro" id="IPR029063">
    <property type="entry name" value="SAM-dependent_MTases_sf"/>
</dbReference>
<dbReference type="CDD" id="cd02440">
    <property type="entry name" value="AdoMet_MTases"/>
    <property type="match status" value="1"/>
</dbReference>
<organism evidence="2 3">
    <name type="scientific">Neorhodopirellula lusitana</name>
    <dbReference type="NCBI Taxonomy" id="445327"/>
    <lineage>
        <taxon>Bacteria</taxon>
        <taxon>Pseudomonadati</taxon>
        <taxon>Planctomycetota</taxon>
        <taxon>Planctomycetia</taxon>
        <taxon>Pirellulales</taxon>
        <taxon>Pirellulaceae</taxon>
        <taxon>Neorhodopirellula</taxon>
    </lineage>
</organism>
<protein>
    <submittedName>
        <fullName evidence="2">Phospholipid N-methyltransferase</fullName>
    </submittedName>
</protein>
<evidence type="ECO:0000313" key="3">
    <source>
        <dbReference type="Proteomes" id="UP001158067"/>
    </source>
</evidence>